<evidence type="ECO:0000256" key="5">
    <source>
        <dbReference type="ARBA" id="ARBA00022777"/>
    </source>
</evidence>
<keyword evidence="6" id="KW-0902">Two-component regulatory system</keyword>
<feature type="compositionally biased region" description="Acidic residues" evidence="7">
    <location>
        <begin position="609"/>
        <end position="618"/>
    </location>
</feature>
<feature type="transmembrane region" description="Helical" evidence="8">
    <location>
        <begin position="156"/>
        <end position="176"/>
    </location>
</feature>
<evidence type="ECO:0000313" key="10">
    <source>
        <dbReference type="EMBL" id="CAA9574843.1"/>
    </source>
</evidence>
<dbReference type="InterPro" id="IPR029016">
    <property type="entry name" value="GAF-like_dom_sf"/>
</dbReference>
<feature type="region of interest" description="Disordered" evidence="7">
    <location>
        <begin position="605"/>
        <end position="627"/>
    </location>
</feature>
<dbReference type="SMART" id="SM00387">
    <property type="entry name" value="HATPase_c"/>
    <property type="match status" value="1"/>
</dbReference>
<dbReference type="InterPro" id="IPR004358">
    <property type="entry name" value="Sig_transdc_His_kin-like_C"/>
</dbReference>
<dbReference type="Gene3D" id="1.10.287.130">
    <property type="match status" value="1"/>
</dbReference>
<comment type="catalytic activity">
    <reaction evidence="1">
        <text>ATP + protein L-histidine = ADP + protein N-phospho-L-histidine.</text>
        <dbReference type="EC" id="2.7.13.3"/>
    </reaction>
</comment>
<evidence type="ECO:0000256" key="2">
    <source>
        <dbReference type="ARBA" id="ARBA00012438"/>
    </source>
</evidence>
<dbReference type="SUPFAM" id="SSF47384">
    <property type="entry name" value="Homodimeric domain of signal transducing histidine kinase"/>
    <property type="match status" value="1"/>
</dbReference>
<feature type="transmembrane region" description="Helical" evidence="8">
    <location>
        <begin position="64"/>
        <end position="81"/>
    </location>
</feature>
<protein>
    <recommendedName>
        <fullName evidence="2">histidine kinase</fullName>
        <ecNumber evidence="2">2.7.13.3</ecNumber>
    </recommendedName>
</protein>
<dbReference type="PRINTS" id="PR00344">
    <property type="entry name" value="BCTRLSENSOR"/>
</dbReference>
<feature type="transmembrane region" description="Helical" evidence="8">
    <location>
        <begin position="6"/>
        <end position="27"/>
    </location>
</feature>
<evidence type="ECO:0000256" key="8">
    <source>
        <dbReference type="SAM" id="Phobius"/>
    </source>
</evidence>
<evidence type="ECO:0000256" key="7">
    <source>
        <dbReference type="SAM" id="MobiDB-lite"/>
    </source>
</evidence>
<dbReference type="PANTHER" id="PTHR43711:SF1">
    <property type="entry name" value="HISTIDINE KINASE 1"/>
    <property type="match status" value="1"/>
</dbReference>
<dbReference type="Pfam" id="PF00512">
    <property type="entry name" value="HisKA"/>
    <property type="match status" value="1"/>
</dbReference>
<keyword evidence="8" id="KW-1133">Transmembrane helix</keyword>
<dbReference type="InterPro" id="IPR003594">
    <property type="entry name" value="HATPase_dom"/>
</dbReference>
<reference evidence="10" key="1">
    <citation type="submission" date="2020-02" db="EMBL/GenBank/DDBJ databases">
        <authorList>
            <person name="Meier V. D."/>
        </authorList>
    </citation>
    <scope>NUCLEOTIDE SEQUENCE</scope>
    <source>
        <strain evidence="10">AVDCRST_MAG18</strain>
    </source>
</reference>
<evidence type="ECO:0000256" key="4">
    <source>
        <dbReference type="ARBA" id="ARBA00022679"/>
    </source>
</evidence>
<dbReference type="Gene3D" id="3.30.450.40">
    <property type="match status" value="1"/>
</dbReference>
<proteinExistence type="predicted"/>
<dbReference type="PANTHER" id="PTHR43711">
    <property type="entry name" value="TWO-COMPONENT HISTIDINE KINASE"/>
    <property type="match status" value="1"/>
</dbReference>
<dbReference type="Pfam" id="PF02518">
    <property type="entry name" value="HATPase_c"/>
    <property type="match status" value="1"/>
</dbReference>
<evidence type="ECO:0000256" key="3">
    <source>
        <dbReference type="ARBA" id="ARBA00022553"/>
    </source>
</evidence>
<evidence type="ECO:0000256" key="1">
    <source>
        <dbReference type="ARBA" id="ARBA00000085"/>
    </source>
</evidence>
<dbReference type="SMART" id="SM00065">
    <property type="entry name" value="GAF"/>
    <property type="match status" value="1"/>
</dbReference>
<dbReference type="PROSITE" id="PS50109">
    <property type="entry name" value="HIS_KIN"/>
    <property type="match status" value="1"/>
</dbReference>
<gene>
    <name evidence="10" type="ORF">AVDCRST_MAG18-2424</name>
</gene>
<dbReference type="Pfam" id="PF13185">
    <property type="entry name" value="GAF_2"/>
    <property type="match status" value="1"/>
</dbReference>
<accession>A0A6J4VG41</accession>
<evidence type="ECO:0000259" key="9">
    <source>
        <dbReference type="PROSITE" id="PS50109"/>
    </source>
</evidence>
<name>A0A6J4VG41_9BACT</name>
<sequence length="627" mass="67602">MSAIQFLQWLTQAIYVLISIVVIGAAVRRATRVRVNIALFFGITTLIIAQGWVVRALGIPAGRMVSALTISLLLALPYVLVRLVNDFTTVPTWILRTAEVGLALCVASIVAFSPNMPLGVTLPLVLYFFVINAYVAVAFLRAARRTSGVTRRRMQAVAFGSGFLGLTILLAGLRAVQPAALREAFTLVQQLTSLASGISYFVGFAPPTLLRRAWQEPALRAFLGRAASLPQLPDTAAIVAELERGAVEALGAPHASIGLLDEASGKLLYTGPDGLVPFDTDALIGGRAFTTQEPVFSADAARDDPAHADLYRSTGALAILAAPITAGRKWLGVLSVFALRAPIFAEEDLRLVQLLADQGAVILESRALIDEAARVRAREEATRLKDDFLSVAAHDLKTPLTTLLASAQLMERRALRRPEAPPDLGSIRRIVGESIRLRGIVVELLDAARTEQGRLIGRREPTDLTEVAREVGARHTSGRHHVAVETPGPIVGVYDRLRIAQLLDNLVENAVKYSPAGGDVTLRLWEAEGMARLTVADHGIGIPPADLPRLFDRFHRAANVDDRNFAGMGLGLYIYRGIVEEHGGRMTVSSTLGAGSTFEIALPLRAEGDTETDGEESDERVGHEQHI</sequence>
<keyword evidence="4" id="KW-0808">Transferase</keyword>
<feature type="transmembrane region" description="Helical" evidence="8">
    <location>
        <begin position="39"/>
        <end position="58"/>
    </location>
</feature>
<dbReference type="Gene3D" id="3.30.565.10">
    <property type="entry name" value="Histidine kinase-like ATPase, C-terminal domain"/>
    <property type="match status" value="1"/>
</dbReference>
<dbReference type="InterPro" id="IPR005467">
    <property type="entry name" value="His_kinase_dom"/>
</dbReference>
<dbReference type="SUPFAM" id="SSF55781">
    <property type="entry name" value="GAF domain-like"/>
    <property type="match status" value="1"/>
</dbReference>
<evidence type="ECO:0000256" key="6">
    <source>
        <dbReference type="ARBA" id="ARBA00023012"/>
    </source>
</evidence>
<dbReference type="GO" id="GO:0000155">
    <property type="term" value="F:phosphorelay sensor kinase activity"/>
    <property type="evidence" value="ECO:0007669"/>
    <property type="project" value="InterPro"/>
</dbReference>
<feature type="domain" description="Histidine kinase" evidence="9">
    <location>
        <begin position="391"/>
        <end position="606"/>
    </location>
</feature>
<dbReference type="EMBL" id="CADCWN010000184">
    <property type="protein sequence ID" value="CAA9574843.1"/>
    <property type="molecule type" value="Genomic_DNA"/>
</dbReference>
<keyword evidence="8" id="KW-0472">Membrane</keyword>
<dbReference type="AlphaFoldDB" id="A0A6J4VG41"/>
<dbReference type="InterPro" id="IPR050736">
    <property type="entry name" value="Sensor_HK_Regulatory"/>
</dbReference>
<dbReference type="InterPro" id="IPR036890">
    <property type="entry name" value="HATPase_C_sf"/>
</dbReference>
<dbReference type="InterPro" id="IPR003661">
    <property type="entry name" value="HisK_dim/P_dom"/>
</dbReference>
<keyword evidence="3" id="KW-0597">Phosphoprotein</keyword>
<dbReference type="SMART" id="SM00388">
    <property type="entry name" value="HisKA"/>
    <property type="match status" value="1"/>
</dbReference>
<dbReference type="InterPro" id="IPR036097">
    <property type="entry name" value="HisK_dim/P_sf"/>
</dbReference>
<dbReference type="CDD" id="cd00082">
    <property type="entry name" value="HisKA"/>
    <property type="match status" value="1"/>
</dbReference>
<feature type="transmembrane region" description="Helical" evidence="8">
    <location>
        <begin position="124"/>
        <end position="144"/>
    </location>
</feature>
<dbReference type="SUPFAM" id="SSF55874">
    <property type="entry name" value="ATPase domain of HSP90 chaperone/DNA topoisomerase II/histidine kinase"/>
    <property type="match status" value="1"/>
</dbReference>
<keyword evidence="5" id="KW-0418">Kinase</keyword>
<dbReference type="InterPro" id="IPR003018">
    <property type="entry name" value="GAF"/>
</dbReference>
<dbReference type="FunFam" id="3.30.565.10:FF:000006">
    <property type="entry name" value="Sensor histidine kinase WalK"/>
    <property type="match status" value="1"/>
</dbReference>
<dbReference type="EC" id="2.7.13.3" evidence="2"/>
<dbReference type="CDD" id="cd00075">
    <property type="entry name" value="HATPase"/>
    <property type="match status" value="1"/>
</dbReference>
<keyword evidence="8" id="KW-0812">Transmembrane</keyword>
<organism evidence="10">
    <name type="scientific">uncultured Thermomicrobiales bacterium</name>
    <dbReference type="NCBI Taxonomy" id="1645740"/>
    <lineage>
        <taxon>Bacteria</taxon>
        <taxon>Pseudomonadati</taxon>
        <taxon>Thermomicrobiota</taxon>
        <taxon>Thermomicrobia</taxon>
        <taxon>Thermomicrobiales</taxon>
        <taxon>environmental samples</taxon>
    </lineage>
</organism>
<feature type="transmembrane region" description="Helical" evidence="8">
    <location>
        <begin position="93"/>
        <end position="112"/>
    </location>
</feature>